<evidence type="ECO:0000313" key="3">
    <source>
        <dbReference type="EMBL" id="KKI99025.1"/>
    </source>
</evidence>
<organism evidence="3 4">
    <name type="scientific">Prochlorothrix hollandica PCC 9006 = CALU 1027</name>
    <dbReference type="NCBI Taxonomy" id="317619"/>
    <lineage>
        <taxon>Bacteria</taxon>
        <taxon>Bacillati</taxon>
        <taxon>Cyanobacteriota</taxon>
        <taxon>Cyanophyceae</taxon>
        <taxon>Prochlorotrichales</taxon>
        <taxon>Prochlorotrichaceae</taxon>
        <taxon>Prochlorothrix</taxon>
    </lineage>
</organism>
<dbReference type="Proteomes" id="UP000034681">
    <property type="component" value="Unassembled WGS sequence"/>
</dbReference>
<dbReference type="RefSeq" id="WP_017712485.1">
    <property type="nucleotide sequence ID" value="NZ_KB235937.1"/>
</dbReference>
<dbReference type="CDD" id="cd06260">
    <property type="entry name" value="DUF820-like"/>
    <property type="match status" value="1"/>
</dbReference>
<proteinExistence type="predicted"/>
<sequence>MYQPKTSIAVEQNSLPTMYDLPSEAVGDSGLPDQYHFWQGELLSETFAPPPYPDTDVLVACDLNLYYDLEHPLWYKRPDWFAVVGVDRFYQKTEPRLSYVMWQEQVKPFVIVELLSPSTQKEDLGLMRGKKGKPPYKWEVYEEILQVPYYVVFDGHSNQLRLFKLINGRYQAETVGHGEYWFADLDLGLKLVFCQYKDLSRLWLRWYDRSGHLILTAAERVQQEQQRVEQEKQRAEVEKQRAEQEKQRADLAELEISRLKALLRQSGIGSDGAGSQ</sequence>
<dbReference type="InterPro" id="IPR008538">
    <property type="entry name" value="Uma2"/>
</dbReference>
<gene>
    <name evidence="3" type="ORF">PROH_14555</name>
</gene>
<feature type="domain" description="Putative restriction endonuclease" evidence="2">
    <location>
        <begin position="34"/>
        <end position="183"/>
    </location>
</feature>
<dbReference type="STRING" id="317619.GCA_000332315_02045"/>
<dbReference type="PANTHER" id="PTHR33352:SF3">
    <property type="entry name" value="SLR1612 PROTEIN"/>
    <property type="match status" value="1"/>
</dbReference>
<keyword evidence="4" id="KW-1185">Reference proteome</keyword>
<evidence type="ECO:0000313" key="4">
    <source>
        <dbReference type="Proteomes" id="UP000034681"/>
    </source>
</evidence>
<dbReference type="eggNOG" id="COG4636">
    <property type="taxonomic scope" value="Bacteria"/>
</dbReference>
<evidence type="ECO:0000256" key="1">
    <source>
        <dbReference type="SAM" id="MobiDB-lite"/>
    </source>
</evidence>
<reference evidence="3" key="1">
    <citation type="submission" date="2012-04" db="EMBL/GenBank/DDBJ databases">
        <authorList>
            <person name="Borisov I.G."/>
            <person name="Ivanikova N.V."/>
            <person name="Pinevich A.V."/>
        </authorList>
    </citation>
    <scope>NUCLEOTIDE SEQUENCE [LARGE SCALE GENOMIC DNA]</scope>
    <source>
        <strain evidence="3">CALU 1027</strain>
    </source>
</reference>
<comment type="caution">
    <text evidence="3">The sequence shown here is derived from an EMBL/GenBank/DDBJ whole genome shotgun (WGS) entry which is preliminary data.</text>
</comment>
<dbReference type="Pfam" id="PF05685">
    <property type="entry name" value="Uma2"/>
    <property type="match status" value="1"/>
</dbReference>
<name>A0A0M2PR81_PROHO</name>
<dbReference type="AlphaFoldDB" id="A0A0M2PR81"/>
<accession>A0A0M2PR81</accession>
<evidence type="ECO:0000259" key="2">
    <source>
        <dbReference type="Pfam" id="PF05685"/>
    </source>
</evidence>
<protein>
    <recommendedName>
        <fullName evidence="2">Putative restriction endonuclease domain-containing protein</fullName>
    </recommendedName>
</protein>
<feature type="region of interest" description="Disordered" evidence="1">
    <location>
        <begin position="228"/>
        <end position="248"/>
    </location>
</feature>
<dbReference type="EMBL" id="AJTX02000006">
    <property type="protein sequence ID" value="KKI99025.1"/>
    <property type="molecule type" value="Genomic_DNA"/>
</dbReference>
<dbReference type="PANTHER" id="PTHR33352">
    <property type="entry name" value="SLR1095 PROTEIN"/>
    <property type="match status" value="1"/>
</dbReference>
<dbReference type="OrthoDB" id="510080at2"/>